<evidence type="ECO:0000313" key="2">
    <source>
        <dbReference type="EMBL" id="NYD37313.1"/>
    </source>
</evidence>
<feature type="compositionally biased region" description="Basic and acidic residues" evidence="1">
    <location>
        <begin position="9"/>
        <end position="20"/>
    </location>
</feature>
<protein>
    <submittedName>
        <fullName evidence="2">Tetratricopeptide (TPR) repeat protein</fullName>
    </submittedName>
</protein>
<organism evidence="2 3">
    <name type="scientific">Actinomycetospora corticicola</name>
    <dbReference type="NCBI Taxonomy" id="663602"/>
    <lineage>
        <taxon>Bacteria</taxon>
        <taxon>Bacillati</taxon>
        <taxon>Actinomycetota</taxon>
        <taxon>Actinomycetes</taxon>
        <taxon>Pseudonocardiales</taxon>
        <taxon>Pseudonocardiaceae</taxon>
        <taxon>Actinomycetospora</taxon>
    </lineage>
</organism>
<feature type="compositionally biased region" description="Pro residues" evidence="1">
    <location>
        <begin position="598"/>
        <end position="607"/>
    </location>
</feature>
<accession>A0A7Y9J6J8</accession>
<dbReference type="SUPFAM" id="SSF48452">
    <property type="entry name" value="TPR-like"/>
    <property type="match status" value="1"/>
</dbReference>
<name>A0A7Y9J6J8_9PSEU</name>
<dbReference type="Proteomes" id="UP000535890">
    <property type="component" value="Unassembled WGS sequence"/>
</dbReference>
<dbReference type="RefSeq" id="WP_179794884.1">
    <property type="nucleotide sequence ID" value="NZ_BAABHP010000014.1"/>
</dbReference>
<evidence type="ECO:0000313" key="3">
    <source>
        <dbReference type="Proteomes" id="UP000535890"/>
    </source>
</evidence>
<dbReference type="EMBL" id="JACCBN010000001">
    <property type="protein sequence ID" value="NYD37313.1"/>
    <property type="molecule type" value="Genomic_DNA"/>
</dbReference>
<dbReference type="InterPro" id="IPR011990">
    <property type="entry name" value="TPR-like_helical_dom_sf"/>
</dbReference>
<keyword evidence="3" id="KW-1185">Reference proteome</keyword>
<feature type="region of interest" description="Disordered" evidence="1">
    <location>
        <begin position="1"/>
        <end position="29"/>
    </location>
</feature>
<gene>
    <name evidence="2" type="ORF">BJ983_003415</name>
</gene>
<reference evidence="2 3" key="1">
    <citation type="submission" date="2020-07" db="EMBL/GenBank/DDBJ databases">
        <title>Sequencing the genomes of 1000 actinobacteria strains.</title>
        <authorList>
            <person name="Klenk H.-P."/>
        </authorList>
    </citation>
    <scope>NUCLEOTIDE SEQUENCE [LARGE SCALE GENOMIC DNA]</scope>
    <source>
        <strain evidence="2 3">DSM 45772</strain>
    </source>
</reference>
<proteinExistence type="predicted"/>
<comment type="caution">
    <text evidence="2">The sequence shown here is derived from an EMBL/GenBank/DDBJ whole genome shotgun (WGS) entry which is preliminary data.</text>
</comment>
<evidence type="ECO:0000256" key="1">
    <source>
        <dbReference type="SAM" id="MobiDB-lite"/>
    </source>
</evidence>
<dbReference type="AlphaFoldDB" id="A0A7Y9J6J8"/>
<sequence length="607" mass="63327">MTTTGRWRVRSDPRAGRPDGPDAGSLPRLRELDLRDLGVHDPVPVPPVERDADHRIEAAVGGDDPVVVVAAPRLSGGTLALARAARLLLSDHHVVRPDPAALGGSAPLSGPADPALVDALRRRPADGLVIWLDGIGPALLAALLVARPPEGARVFATVDEALLHPDVTRVAPGPGVTLIRLGPELSRAEAARAGTRSLGGAVDLAPARALLLGRPGPAGRLARPSRRASRPSLAPARAAVLRAAVDWARLGVPHALPTPLLARLALAYAREMPDDPPAVDDLTRAVEDLVGTSSGGRGVTRPLRRLRLPDGVHHVPDPLLTVAADRLGRDGWTPPERLGEVVGDLLGTAADRADRRTVGVLAVVRGFDDLAAALLRPPPTPDGPTDLAPTEDYRLGVSSLQAGRAAEARRWFAAVLTATPDDGSWRELRARAAFWLGLDRDADPADRRGHLELVVRDGPPRDASDAALLLAGLERDAGRFDAQRGCLRAAVTAARAAADAGREAEATLDLAHLDRRSGRADDARTGYDRVLTLVGPDEPAGLAAGRALAELDDAEPEDGPEAFVPAPLPEQRGGPTGPPLPRSGAGPSTPGGSEDRPTVPPPARPLP</sequence>
<dbReference type="Gene3D" id="1.25.40.10">
    <property type="entry name" value="Tetratricopeptide repeat domain"/>
    <property type="match status" value="1"/>
</dbReference>
<feature type="region of interest" description="Disordered" evidence="1">
    <location>
        <begin position="552"/>
        <end position="607"/>
    </location>
</feature>